<reference evidence="3" key="1">
    <citation type="submission" date="2021-01" db="EMBL/GenBank/DDBJ databases">
        <authorList>
            <person name="Corre E."/>
            <person name="Pelletier E."/>
            <person name="Niang G."/>
            <person name="Scheremetjew M."/>
            <person name="Finn R."/>
            <person name="Kale V."/>
            <person name="Holt S."/>
            <person name="Cochrane G."/>
            <person name="Meng A."/>
            <person name="Brown T."/>
            <person name="Cohen L."/>
        </authorList>
    </citation>
    <scope>NUCLEOTIDE SEQUENCE</scope>
    <source>
        <strain evidence="3">GSO104</strain>
        <strain evidence="2">Pop2</strain>
    </source>
</reference>
<proteinExistence type="predicted"/>
<gene>
    <name evidence="3" type="ORF">DBRI00130_LOCUS1025</name>
    <name evidence="2" type="ORF">DBRI1063_LOCUS1002</name>
</gene>
<evidence type="ECO:0000313" key="2">
    <source>
        <dbReference type="EMBL" id="CAD9314596.1"/>
    </source>
</evidence>
<dbReference type="AlphaFoldDB" id="A0A6S9BQ46"/>
<organism evidence="3">
    <name type="scientific">Ditylum brightwellii</name>
    <dbReference type="NCBI Taxonomy" id="49249"/>
    <lineage>
        <taxon>Eukaryota</taxon>
        <taxon>Sar</taxon>
        <taxon>Stramenopiles</taxon>
        <taxon>Ochrophyta</taxon>
        <taxon>Bacillariophyta</taxon>
        <taxon>Mediophyceae</taxon>
        <taxon>Lithodesmiophycidae</taxon>
        <taxon>Lithodesmiales</taxon>
        <taxon>Lithodesmiaceae</taxon>
        <taxon>Ditylum</taxon>
    </lineage>
</organism>
<name>A0A6S9BQ46_9STRA</name>
<evidence type="ECO:0000256" key="1">
    <source>
        <dbReference type="SAM" id="MobiDB-lite"/>
    </source>
</evidence>
<accession>A0A6S9BQ46</accession>
<feature type="region of interest" description="Disordered" evidence="1">
    <location>
        <begin position="84"/>
        <end position="107"/>
    </location>
</feature>
<dbReference type="EMBL" id="HBNS01001288">
    <property type="protein sequence ID" value="CAE4579874.1"/>
    <property type="molecule type" value="Transcribed_RNA"/>
</dbReference>
<dbReference type="EMBL" id="HBGN01001511">
    <property type="protein sequence ID" value="CAD9314596.1"/>
    <property type="molecule type" value="Transcribed_RNA"/>
</dbReference>
<evidence type="ECO:0000313" key="3">
    <source>
        <dbReference type="EMBL" id="CAE4579874.1"/>
    </source>
</evidence>
<sequence length="238" mass="26370">MISNTDEYNVGSMDANEWGMDCLGPLDEDVLKEDLLMLDCLNPSEFDGWFGDAMEEGDGMDDTKITSPKNKAAVPNIEKKAVCRMPTRSKSPPAKRLHRMETHEQEVRPASPVMMEMAVSSPAFSSEPAHNTWQSPQAPISSGIDDQYNQMIEKLALSMQRSEESRARLVQQCRDANVTPPFGSRTPAQTRQIPPTTSQPVTGLAGFLSGRTTSLTSGLEQSRKQMQAYMNQMNSHTL</sequence>
<feature type="compositionally biased region" description="Polar residues" evidence="1">
    <location>
        <begin position="186"/>
        <end position="200"/>
    </location>
</feature>
<protein>
    <submittedName>
        <fullName evidence="3">Uncharacterized protein</fullName>
    </submittedName>
</protein>
<feature type="region of interest" description="Disordered" evidence="1">
    <location>
        <begin position="177"/>
        <end position="200"/>
    </location>
</feature>